<comment type="caution">
    <text evidence="2">The sequence shown here is derived from an EMBL/GenBank/DDBJ whole genome shotgun (WGS) entry which is preliminary data.</text>
</comment>
<dbReference type="OrthoDB" id="9796448at2"/>
<organism evidence="2 3">
    <name type="scientific">Abiotrophia defectiva ATCC 49176</name>
    <dbReference type="NCBI Taxonomy" id="592010"/>
    <lineage>
        <taxon>Bacteria</taxon>
        <taxon>Bacillati</taxon>
        <taxon>Bacillota</taxon>
        <taxon>Bacilli</taxon>
        <taxon>Lactobacillales</taxon>
        <taxon>Aerococcaceae</taxon>
        <taxon>Abiotrophia</taxon>
    </lineage>
</organism>
<dbReference type="STRING" id="592010.GCWU000182_000473"/>
<evidence type="ECO:0000256" key="1">
    <source>
        <dbReference type="ARBA" id="ARBA00010751"/>
    </source>
</evidence>
<gene>
    <name evidence="2" type="ORF">GCWU000182_000473</name>
</gene>
<dbReference type="Pfam" id="PF01906">
    <property type="entry name" value="YbjQ_1"/>
    <property type="match status" value="1"/>
</dbReference>
<accession>W1Q4N4</accession>
<dbReference type="SUPFAM" id="SSF117782">
    <property type="entry name" value="YbjQ-like"/>
    <property type="match status" value="1"/>
</dbReference>
<dbReference type="EMBL" id="ACIN03000003">
    <property type="protein sequence ID" value="ESK66131.1"/>
    <property type="molecule type" value="Genomic_DNA"/>
</dbReference>
<dbReference type="eggNOG" id="ENOG50343NC">
    <property type="taxonomic scope" value="Bacteria"/>
</dbReference>
<evidence type="ECO:0008006" key="4">
    <source>
        <dbReference type="Google" id="ProtNLM"/>
    </source>
</evidence>
<dbReference type="RefSeq" id="WP_023391125.1">
    <property type="nucleotide sequence ID" value="NZ_KI535340.1"/>
</dbReference>
<sequence length="195" mass="21448">MKIKDIVRDYDLDKEAFEAFLQDQGIAVKFSLTGSYLEDDVDLNYLLDQFQNYLADQDEEFADQLAQQKEREQGIANIVVTTGQGFDGYTITHYGGPVASDLAHSIARGVDGGRGDNALGDPAQSLVDVMEEGRILTLAHLKEQAYNLGCNAIINLKFDYVTLEPETVNTQGGTTYLPYVFCVTALGTAVYADEI</sequence>
<dbReference type="AlphaFoldDB" id="W1Q4N4"/>
<name>W1Q4N4_ABIDE</name>
<reference evidence="2" key="1">
    <citation type="submission" date="2013-06" db="EMBL/GenBank/DDBJ databases">
        <authorList>
            <person name="Weinstock G."/>
            <person name="Sodergren E."/>
            <person name="Clifton S."/>
            <person name="Fulton L."/>
            <person name="Fulton B."/>
            <person name="Courtney L."/>
            <person name="Fronick C."/>
            <person name="Harrison M."/>
            <person name="Strong C."/>
            <person name="Farmer C."/>
            <person name="Delahaunty K."/>
            <person name="Markovic C."/>
            <person name="Hall O."/>
            <person name="Minx P."/>
            <person name="Tomlinson C."/>
            <person name="Mitreva M."/>
            <person name="Nelson J."/>
            <person name="Hou S."/>
            <person name="Wollam A."/>
            <person name="Pepin K.H."/>
            <person name="Johnson M."/>
            <person name="Bhonagiri V."/>
            <person name="Nash W.E."/>
            <person name="Warren W."/>
            <person name="Chinwalla A."/>
            <person name="Mardis E.R."/>
            <person name="Wilson R.K."/>
        </authorList>
    </citation>
    <scope>NUCLEOTIDE SEQUENCE [LARGE SCALE GENOMIC DNA]</scope>
    <source>
        <strain evidence="2">ATCC 49176</strain>
    </source>
</reference>
<evidence type="ECO:0000313" key="2">
    <source>
        <dbReference type="EMBL" id="ESK66131.1"/>
    </source>
</evidence>
<keyword evidence="3" id="KW-1185">Reference proteome</keyword>
<comment type="similarity">
    <text evidence="1">Belongs to the UPF0145 family.</text>
</comment>
<protein>
    <recommendedName>
        <fullName evidence="4">Heavy metal-binding domain-containing protein</fullName>
    </recommendedName>
</protein>
<dbReference type="Gene3D" id="3.30.110.70">
    <property type="entry name" value="Hypothetical protein apc22750. Chain B"/>
    <property type="match status" value="1"/>
</dbReference>
<dbReference type="GeneID" id="84816571"/>
<proteinExistence type="inferred from homology"/>
<dbReference type="InterPro" id="IPR002765">
    <property type="entry name" value="UPF0145_YbjQ-like"/>
</dbReference>
<dbReference type="HOGENOM" id="CLU_1393646_0_0_9"/>
<dbReference type="InterPro" id="IPR035439">
    <property type="entry name" value="UPF0145_dom_sf"/>
</dbReference>
<evidence type="ECO:0000313" key="3">
    <source>
        <dbReference type="Proteomes" id="UP000019050"/>
    </source>
</evidence>
<dbReference type="Proteomes" id="UP000019050">
    <property type="component" value="Unassembled WGS sequence"/>
</dbReference>